<protein>
    <recommendedName>
        <fullName evidence="3">Ribosomal protein S24/S35 mitochondrial conserved domain-containing protein</fullName>
    </recommendedName>
</protein>
<gene>
    <name evidence="1" type="ORF">BASA50_001475</name>
</gene>
<dbReference type="PANTHER" id="PTHR28266">
    <property type="entry name" value="54S RIBOSOMAL PROTEIN L20, MITOCHONDRIAL"/>
    <property type="match status" value="1"/>
</dbReference>
<proteinExistence type="predicted"/>
<keyword evidence="2" id="KW-1185">Reference proteome</keyword>
<dbReference type="EMBL" id="JAFCIX010000002">
    <property type="protein sequence ID" value="KAH6601617.1"/>
    <property type="molecule type" value="Genomic_DNA"/>
</dbReference>
<evidence type="ECO:0000313" key="2">
    <source>
        <dbReference type="Proteomes" id="UP001648503"/>
    </source>
</evidence>
<dbReference type="InterPro" id="IPR024388">
    <property type="entry name" value="Ribosomal_mL58"/>
</dbReference>
<evidence type="ECO:0008006" key="3">
    <source>
        <dbReference type="Google" id="ProtNLM"/>
    </source>
</evidence>
<dbReference type="Pfam" id="PF12824">
    <property type="entry name" value="MRP-L20"/>
    <property type="match status" value="1"/>
</dbReference>
<dbReference type="Proteomes" id="UP001648503">
    <property type="component" value="Unassembled WGS sequence"/>
</dbReference>
<organism evidence="1 2">
    <name type="scientific">Batrachochytrium salamandrivorans</name>
    <dbReference type="NCBI Taxonomy" id="1357716"/>
    <lineage>
        <taxon>Eukaryota</taxon>
        <taxon>Fungi</taxon>
        <taxon>Fungi incertae sedis</taxon>
        <taxon>Chytridiomycota</taxon>
        <taxon>Chytridiomycota incertae sedis</taxon>
        <taxon>Chytridiomycetes</taxon>
        <taxon>Rhizophydiales</taxon>
        <taxon>Rhizophydiales incertae sedis</taxon>
        <taxon>Batrachochytrium</taxon>
    </lineage>
</organism>
<dbReference type="PANTHER" id="PTHR28266:SF1">
    <property type="entry name" value="LARGE RIBOSOMAL SUBUNIT PROTEIN ML58"/>
    <property type="match status" value="1"/>
</dbReference>
<comment type="caution">
    <text evidence="1">The sequence shown here is derived from an EMBL/GenBank/DDBJ whole genome shotgun (WGS) entry which is preliminary data.</text>
</comment>
<evidence type="ECO:0000313" key="1">
    <source>
        <dbReference type="EMBL" id="KAH6601617.1"/>
    </source>
</evidence>
<name>A0ABQ8FP18_9FUNG</name>
<accession>A0ABQ8FP18</accession>
<sequence>MNNPARASSLISGILKRPIITYSPKRSFYTYNTPKDTRCIVLEDGSRLIFLKKTPSPAQTALQQQQQLLITKAADAGGELPSEIEASLPPRIRTFKPAAKLTSEQISKMQQLRASDPDTWTVQRLVEEFDSHPVFVMSVTKCPEDRFRMLQKTEQERFDNLPISAKISAINRLRKKDLW</sequence>
<reference evidence="1 2" key="1">
    <citation type="submission" date="2021-02" db="EMBL/GenBank/DDBJ databases">
        <title>Variation within the Batrachochytrium salamandrivorans European outbreak.</title>
        <authorList>
            <person name="Kelly M."/>
            <person name="Pasmans F."/>
            <person name="Shea T.P."/>
            <person name="Munoz J.F."/>
            <person name="Carranza S."/>
            <person name="Cuomo C.A."/>
            <person name="Martel A."/>
        </authorList>
    </citation>
    <scope>NUCLEOTIDE SEQUENCE [LARGE SCALE GENOMIC DNA]</scope>
    <source>
        <strain evidence="1 2">AMFP18/2</strain>
    </source>
</reference>